<gene>
    <name evidence="8" type="ORF">PG991_000863</name>
</gene>
<feature type="transmembrane region" description="Helical" evidence="7">
    <location>
        <begin position="257"/>
        <end position="276"/>
    </location>
</feature>
<feature type="transmembrane region" description="Helical" evidence="7">
    <location>
        <begin position="655"/>
        <end position="673"/>
    </location>
</feature>
<dbReference type="InterPro" id="IPR001734">
    <property type="entry name" value="Na/solute_symporter"/>
</dbReference>
<sequence length="1010" mass="109639">MASASQVGALIPQGTAYGLLIGLGVLFCAVILLAVKLQKAYLAEDSGTSEMFMVANRSVGTGLTASAVFSSWMWINETVLAAAMCYRYGLAVPLWWGSGLCFQIALMAALGVMAKIRVPYAHTSLEIIRMRYGNIAHVVFIVMNLGNNVFGCASMILTGSQLIHGVSGMHFVAATVLIPIGVVLYTAVGGLKATFLTDFLHTAVALVLIIYFTLTVLTHSAVGGLGGLYDTVVATASEDYIPGNYQGSLLTMKSYDAIIWGLILKFGNLALVVMVCQRHPLWKGDLLLTIVQLKDTAFWQKSFATEVNATVPGYNLAALAVFGIPWGLGTVIGLTGRALHNTPLFPTYPGAVTDLEINEGLIMPYVIKALVGDGGIVAFFVLLFMALTSTISSSMIAVSSILSFDLYKTYLNPRATDKKLVRVSHLTVVLHGCVITAVSLGLNYGGANMTWIGYFRPVLSCPGIIPLALTLLWSGQTRTAAVVAPVLGFATGLSVWLATARALYGRVDMQTTGASLPALFGAIASFFSPGLYSVVISLYRPYKFDWREFLRIELAEEAQIHPSPSSTISEGPKEKRGSAGPLEPGTPRDKTDQIIEKRAGETASLDLGGNAEKYGTTSPETYSSKKNQPSKISIDDVQHPFDDATLASLHHWHRIAWVMWAAIVLVTFILWPMPLYRDFIFTKSFFSGWVSVAIVWQFFAFSAVVVYPLYDGHGAHEKNQPMIDNIPLPHWWLPIQPNSLIAVLTTVAKSSMMLCSMRNSAGASKMYRNVTATPAGISHAELNVTSERLANAGSLTSPNEPGNEMGTYYKSYVANSTGRVYNISRMATMLPNVLSVLLSSTVENNIYRPDFDRNIKFDLGYALMNSPLEKFSSDLSAALTSQIRSADPGDNYNATTVKGRAVYDETYIRVRWPWMILPLVEITLAALLLVASIIATGGMPLWKTSGLAFLVSGGWEEGEFDAFVKAGKGREKMDKETLDEWGKEVKARLIGGGEVEEAKGARLRFERVSD</sequence>
<evidence type="ECO:0000256" key="2">
    <source>
        <dbReference type="ARBA" id="ARBA00006434"/>
    </source>
</evidence>
<comment type="similarity">
    <text evidence="2">Belongs to the sodium:solute symporter (SSF) (TC 2.A.21) family.</text>
</comment>
<feature type="region of interest" description="Disordered" evidence="6">
    <location>
        <begin position="606"/>
        <end position="630"/>
    </location>
</feature>
<keyword evidence="5 7" id="KW-0472">Membrane</keyword>
<evidence type="ECO:0000256" key="6">
    <source>
        <dbReference type="SAM" id="MobiDB-lite"/>
    </source>
</evidence>
<feature type="transmembrane region" description="Helical" evidence="7">
    <location>
        <begin position="55"/>
        <end position="75"/>
    </location>
</feature>
<keyword evidence="4 7" id="KW-1133">Transmembrane helix</keyword>
<feature type="transmembrane region" description="Helical" evidence="7">
    <location>
        <begin position="376"/>
        <end position="403"/>
    </location>
</feature>
<feature type="transmembrane region" description="Helical" evidence="7">
    <location>
        <begin position="685"/>
        <end position="710"/>
    </location>
</feature>
<dbReference type="PROSITE" id="PS50283">
    <property type="entry name" value="NA_SOLUT_SYMP_3"/>
    <property type="match status" value="1"/>
</dbReference>
<feature type="transmembrane region" description="Helical" evidence="7">
    <location>
        <begin position="200"/>
        <end position="222"/>
    </location>
</feature>
<dbReference type="InterPro" id="IPR038377">
    <property type="entry name" value="Na/Glc_symporter_sf"/>
</dbReference>
<dbReference type="PANTHER" id="PTHR46154">
    <property type="match status" value="1"/>
</dbReference>
<dbReference type="Gene3D" id="1.20.1730.10">
    <property type="entry name" value="Sodium/glucose cotransporter"/>
    <property type="match status" value="1"/>
</dbReference>
<dbReference type="InterPro" id="IPR031155">
    <property type="entry name" value="DUR"/>
</dbReference>
<feature type="transmembrane region" description="Helical" evidence="7">
    <location>
        <begin position="454"/>
        <end position="474"/>
    </location>
</feature>
<name>A0ABR1ST69_9PEZI</name>
<evidence type="ECO:0000256" key="3">
    <source>
        <dbReference type="ARBA" id="ARBA00022692"/>
    </source>
</evidence>
<keyword evidence="9" id="KW-1185">Reference proteome</keyword>
<evidence type="ECO:0000256" key="4">
    <source>
        <dbReference type="ARBA" id="ARBA00022989"/>
    </source>
</evidence>
<evidence type="ECO:0000313" key="9">
    <source>
        <dbReference type="Proteomes" id="UP001396898"/>
    </source>
</evidence>
<feature type="transmembrane region" description="Helical" evidence="7">
    <location>
        <begin position="16"/>
        <end position="35"/>
    </location>
</feature>
<accession>A0ABR1ST69</accession>
<feature type="transmembrane region" description="Helical" evidence="7">
    <location>
        <begin position="919"/>
        <end position="942"/>
    </location>
</feature>
<proteinExistence type="inferred from homology"/>
<keyword evidence="3 7" id="KW-0812">Transmembrane</keyword>
<feature type="transmembrane region" description="Helical" evidence="7">
    <location>
        <begin position="169"/>
        <end position="188"/>
    </location>
</feature>
<comment type="caution">
    <text evidence="8">The sequence shown here is derived from an EMBL/GenBank/DDBJ whole genome shotgun (WGS) entry which is preliminary data.</text>
</comment>
<evidence type="ECO:0000256" key="1">
    <source>
        <dbReference type="ARBA" id="ARBA00004141"/>
    </source>
</evidence>
<feature type="transmembrane region" description="Helical" evidence="7">
    <location>
        <begin position="516"/>
        <end position="539"/>
    </location>
</feature>
<feature type="transmembrane region" description="Helical" evidence="7">
    <location>
        <begin position="423"/>
        <end position="442"/>
    </location>
</feature>
<reference evidence="8 9" key="1">
    <citation type="submission" date="2023-01" db="EMBL/GenBank/DDBJ databases">
        <title>Analysis of 21 Apiospora genomes using comparative genomics revels a genus with tremendous synthesis potential of carbohydrate active enzymes and secondary metabolites.</title>
        <authorList>
            <person name="Sorensen T."/>
        </authorList>
    </citation>
    <scope>NUCLEOTIDE SEQUENCE [LARGE SCALE GENOMIC DNA]</scope>
    <source>
        <strain evidence="8 9">CBS 20057</strain>
    </source>
</reference>
<evidence type="ECO:0000256" key="5">
    <source>
        <dbReference type="ARBA" id="ARBA00023136"/>
    </source>
</evidence>
<feature type="transmembrane region" description="Helical" evidence="7">
    <location>
        <begin position="135"/>
        <end position="157"/>
    </location>
</feature>
<comment type="subcellular location">
    <subcellularLocation>
        <location evidence="1">Membrane</location>
        <topology evidence="1">Multi-pass membrane protein</topology>
    </subcellularLocation>
</comment>
<dbReference type="CDD" id="cd11476">
    <property type="entry name" value="SLC5sbd_DUR3"/>
    <property type="match status" value="1"/>
</dbReference>
<protein>
    <submittedName>
        <fullName evidence="8">Sodium:solute symporter family-domain-containing protein</fullName>
    </submittedName>
</protein>
<feature type="transmembrane region" description="Helical" evidence="7">
    <location>
        <begin position="95"/>
        <end position="114"/>
    </location>
</feature>
<evidence type="ECO:0000313" key="8">
    <source>
        <dbReference type="EMBL" id="KAK8037517.1"/>
    </source>
</evidence>
<feature type="compositionally biased region" description="Polar residues" evidence="6">
    <location>
        <begin position="615"/>
        <end position="630"/>
    </location>
</feature>
<organism evidence="8 9">
    <name type="scientific">Apiospora marii</name>
    <dbReference type="NCBI Taxonomy" id="335849"/>
    <lineage>
        <taxon>Eukaryota</taxon>
        <taxon>Fungi</taxon>
        <taxon>Dikarya</taxon>
        <taxon>Ascomycota</taxon>
        <taxon>Pezizomycotina</taxon>
        <taxon>Sordariomycetes</taxon>
        <taxon>Xylariomycetidae</taxon>
        <taxon>Amphisphaeriales</taxon>
        <taxon>Apiosporaceae</taxon>
        <taxon>Apiospora</taxon>
    </lineage>
</organism>
<dbReference type="Proteomes" id="UP001396898">
    <property type="component" value="Unassembled WGS sequence"/>
</dbReference>
<evidence type="ECO:0000256" key="7">
    <source>
        <dbReference type="SAM" id="Phobius"/>
    </source>
</evidence>
<dbReference type="EMBL" id="JAQQWI010000002">
    <property type="protein sequence ID" value="KAK8037517.1"/>
    <property type="molecule type" value="Genomic_DNA"/>
</dbReference>
<feature type="region of interest" description="Disordered" evidence="6">
    <location>
        <begin position="561"/>
        <end position="593"/>
    </location>
</feature>
<dbReference type="Pfam" id="PF00474">
    <property type="entry name" value="SSF"/>
    <property type="match status" value="1"/>
</dbReference>
<feature type="transmembrane region" description="Helical" evidence="7">
    <location>
        <begin position="480"/>
        <end position="504"/>
    </location>
</feature>
<dbReference type="PANTHER" id="PTHR46154:SF3">
    <property type="entry name" value="DUR32P"/>
    <property type="match status" value="1"/>
</dbReference>